<dbReference type="EMBL" id="CAJFCJ010000018">
    <property type="protein sequence ID" value="CAD5122785.1"/>
    <property type="molecule type" value="Genomic_DNA"/>
</dbReference>
<evidence type="ECO:0000256" key="2">
    <source>
        <dbReference type="ARBA" id="ARBA00022692"/>
    </source>
</evidence>
<evidence type="ECO:0000256" key="7">
    <source>
        <dbReference type="ARBA" id="ARBA00023136"/>
    </source>
</evidence>
<reference evidence="9 10" key="1">
    <citation type="submission" date="2020-08" db="EMBL/GenBank/DDBJ databases">
        <authorList>
            <person name="Hejnol A."/>
        </authorList>
    </citation>
    <scope>NUCLEOTIDE SEQUENCE [LARGE SCALE GENOMIC DNA]</scope>
</reference>
<keyword evidence="2" id="KW-0812">Transmembrane</keyword>
<name>A0A7I8W3K8_9ANNE</name>
<evidence type="ECO:0000256" key="3">
    <source>
        <dbReference type="ARBA" id="ARBA00022723"/>
    </source>
</evidence>
<dbReference type="GO" id="GO:0008270">
    <property type="term" value="F:zinc ion binding"/>
    <property type="evidence" value="ECO:0007669"/>
    <property type="project" value="UniProtKB-KW"/>
</dbReference>
<keyword evidence="7" id="KW-0472">Membrane</keyword>
<evidence type="ECO:0000256" key="5">
    <source>
        <dbReference type="ARBA" id="ARBA00022833"/>
    </source>
</evidence>
<organism evidence="9 10">
    <name type="scientific">Dimorphilus gyrociliatus</name>
    <dbReference type="NCBI Taxonomy" id="2664684"/>
    <lineage>
        <taxon>Eukaryota</taxon>
        <taxon>Metazoa</taxon>
        <taxon>Spiralia</taxon>
        <taxon>Lophotrochozoa</taxon>
        <taxon>Annelida</taxon>
        <taxon>Polychaeta</taxon>
        <taxon>Polychaeta incertae sedis</taxon>
        <taxon>Dinophilidae</taxon>
        <taxon>Dimorphilus</taxon>
    </lineage>
</organism>
<evidence type="ECO:0000256" key="6">
    <source>
        <dbReference type="ARBA" id="ARBA00022989"/>
    </source>
</evidence>
<gene>
    <name evidence="9" type="ORF">DGYR_LOCUS10547</name>
</gene>
<keyword evidence="3" id="KW-0479">Metal-binding</keyword>
<keyword evidence="4" id="KW-0863">Zinc-finger</keyword>
<protein>
    <recommendedName>
        <fullName evidence="8">3CxxC-type domain-containing protein</fullName>
    </recommendedName>
</protein>
<dbReference type="PANTHER" id="PTHR14402:SF10">
    <property type="entry name" value="3CXXC-TYPE DOMAIN-CONTAINING PROTEIN"/>
    <property type="match status" value="1"/>
</dbReference>
<feature type="domain" description="3CxxC-type" evidence="8">
    <location>
        <begin position="5"/>
        <end position="99"/>
    </location>
</feature>
<keyword evidence="10" id="KW-1185">Reference proteome</keyword>
<evidence type="ECO:0000256" key="4">
    <source>
        <dbReference type="ARBA" id="ARBA00022771"/>
    </source>
</evidence>
<evidence type="ECO:0000256" key="1">
    <source>
        <dbReference type="ARBA" id="ARBA00004167"/>
    </source>
</evidence>
<evidence type="ECO:0000313" key="10">
    <source>
        <dbReference type="Proteomes" id="UP000549394"/>
    </source>
</evidence>
<dbReference type="AlphaFoldDB" id="A0A7I8W3K8"/>
<dbReference type="PANTHER" id="PTHR14402">
    <property type="entry name" value="RECEPTOR TRANSPORTING PROTEIN"/>
    <property type="match status" value="1"/>
</dbReference>
<sequence>MFRDSAKVRFNCQRCGHGWTSMKGRVVFWFWLDPNDYQPLDCYGRAFHSGIVYFKLYGQKCQNCMDGKRFEAAMWYPEEVQKVRRPMFLKSPSSACQHVKFIPKSNSKLRVTG</sequence>
<dbReference type="GO" id="GO:0031849">
    <property type="term" value="F:olfactory receptor binding"/>
    <property type="evidence" value="ECO:0007669"/>
    <property type="project" value="TreeGrafter"/>
</dbReference>
<dbReference type="Proteomes" id="UP000549394">
    <property type="component" value="Unassembled WGS sequence"/>
</dbReference>
<dbReference type="GO" id="GO:0016020">
    <property type="term" value="C:membrane"/>
    <property type="evidence" value="ECO:0007669"/>
    <property type="project" value="UniProtKB-SubCell"/>
</dbReference>
<evidence type="ECO:0000259" key="8">
    <source>
        <dbReference type="SMART" id="SM01328"/>
    </source>
</evidence>
<keyword evidence="5" id="KW-0862">Zinc</keyword>
<dbReference type="SMART" id="SM01328">
    <property type="entry name" value="zf-3CxxC"/>
    <property type="match status" value="1"/>
</dbReference>
<dbReference type="Pfam" id="PF13695">
    <property type="entry name" value="Zn_ribbon_3CxxC"/>
    <property type="match status" value="1"/>
</dbReference>
<dbReference type="GO" id="GO:0006612">
    <property type="term" value="P:protein targeting to membrane"/>
    <property type="evidence" value="ECO:0007669"/>
    <property type="project" value="TreeGrafter"/>
</dbReference>
<evidence type="ECO:0000313" key="9">
    <source>
        <dbReference type="EMBL" id="CAD5122785.1"/>
    </source>
</evidence>
<dbReference type="GO" id="GO:0051205">
    <property type="term" value="P:protein insertion into membrane"/>
    <property type="evidence" value="ECO:0007669"/>
    <property type="project" value="TreeGrafter"/>
</dbReference>
<comment type="subcellular location">
    <subcellularLocation>
        <location evidence="1">Membrane</location>
        <topology evidence="1">Single-pass membrane protein</topology>
    </subcellularLocation>
</comment>
<keyword evidence="6" id="KW-1133">Transmembrane helix</keyword>
<dbReference type="OrthoDB" id="8121437at2759"/>
<dbReference type="InterPro" id="IPR026096">
    <property type="entry name" value="R-trans_p"/>
</dbReference>
<accession>A0A7I8W3K8</accession>
<comment type="caution">
    <text evidence="9">The sequence shown here is derived from an EMBL/GenBank/DDBJ whole genome shotgun (WGS) entry which is preliminary data.</text>
</comment>
<dbReference type="InterPro" id="IPR027377">
    <property type="entry name" value="ZAR1/RTP1-5-like_Znf-3CxxC"/>
</dbReference>
<proteinExistence type="predicted"/>